<evidence type="ECO:0000256" key="1">
    <source>
        <dbReference type="SAM" id="Phobius"/>
    </source>
</evidence>
<evidence type="ECO:0008006" key="4">
    <source>
        <dbReference type="Google" id="ProtNLM"/>
    </source>
</evidence>
<evidence type="ECO:0000313" key="2">
    <source>
        <dbReference type="EMBL" id="KLU03624.1"/>
    </source>
</evidence>
<accession>A0A0J1EDJ6</accession>
<dbReference type="PATRIC" id="fig|595434.4.peg.3822"/>
<feature type="transmembrane region" description="Helical" evidence="1">
    <location>
        <begin position="36"/>
        <end position="54"/>
    </location>
</feature>
<comment type="caution">
    <text evidence="2">The sequence shown here is derived from an EMBL/GenBank/DDBJ whole genome shotgun (WGS) entry which is preliminary data.</text>
</comment>
<keyword evidence="1" id="KW-0812">Transmembrane</keyword>
<proteinExistence type="predicted"/>
<evidence type="ECO:0000313" key="3">
    <source>
        <dbReference type="Proteomes" id="UP000036367"/>
    </source>
</evidence>
<keyword evidence="1" id="KW-1133">Transmembrane helix</keyword>
<organism evidence="2 3">
    <name type="scientific">Rhodopirellula islandica</name>
    <dbReference type="NCBI Taxonomy" id="595434"/>
    <lineage>
        <taxon>Bacteria</taxon>
        <taxon>Pseudomonadati</taxon>
        <taxon>Planctomycetota</taxon>
        <taxon>Planctomycetia</taxon>
        <taxon>Pirellulales</taxon>
        <taxon>Pirellulaceae</taxon>
        <taxon>Rhodopirellula</taxon>
    </lineage>
</organism>
<dbReference type="Proteomes" id="UP000036367">
    <property type="component" value="Unassembled WGS sequence"/>
</dbReference>
<keyword evidence="3" id="KW-1185">Reference proteome</keyword>
<dbReference type="EMBL" id="LECT01000031">
    <property type="protein sequence ID" value="KLU03624.1"/>
    <property type="molecule type" value="Genomic_DNA"/>
</dbReference>
<sequence length="65" mass="7098">MPTVAIRFASLFALSTCILVVTLLPAEPPTKLIVSSMLVAITIVLQITISRDWFPSAPRKRESGE</sequence>
<protein>
    <recommendedName>
        <fullName evidence="4">Transmembrane protein</fullName>
    </recommendedName>
</protein>
<dbReference type="AlphaFoldDB" id="A0A0J1EDJ6"/>
<gene>
    <name evidence="2" type="ORF">RISK_004031</name>
</gene>
<reference evidence="2" key="1">
    <citation type="submission" date="2015-05" db="EMBL/GenBank/DDBJ databases">
        <title>Permanent draft genome of Rhodopirellula islandicus K833.</title>
        <authorList>
            <person name="Kizina J."/>
            <person name="Richter M."/>
            <person name="Glockner F.O."/>
            <person name="Harder J."/>
        </authorList>
    </citation>
    <scope>NUCLEOTIDE SEQUENCE [LARGE SCALE GENOMIC DNA]</scope>
    <source>
        <strain evidence="2">K833</strain>
    </source>
</reference>
<keyword evidence="1" id="KW-0472">Membrane</keyword>
<name>A0A0J1EDJ6_RHOIS</name>